<dbReference type="PANTHER" id="PTHR30204">
    <property type="entry name" value="REDOX-CYCLING DRUG-SENSING TRANSCRIPTIONAL ACTIVATOR SOXR"/>
    <property type="match status" value="1"/>
</dbReference>
<feature type="domain" description="HTH merR-type" evidence="4">
    <location>
        <begin position="10"/>
        <end position="79"/>
    </location>
</feature>
<evidence type="ECO:0000256" key="2">
    <source>
        <dbReference type="ARBA" id="ARBA00023125"/>
    </source>
</evidence>
<dbReference type="Proteomes" id="UP000294575">
    <property type="component" value="Unassembled WGS sequence"/>
</dbReference>
<name>A0A4R6TXZ6_9GAMM</name>
<keyword evidence="1" id="KW-0805">Transcription regulation</keyword>
<dbReference type="EMBL" id="SNYK01000008">
    <property type="protein sequence ID" value="TDQ37253.1"/>
    <property type="molecule type" value="Genomic_DNA"/>
</dbReference>
<organism evidence="5 6">
    <name type="scientific">Thiopseudomonas denitrificans</name>
    <dbReference type="NCBI Taxonomy" id="1501432"/>
    <lineage>
        <taxon>Bacteria</taxon>
        <taxon>Pseudomonadati</taxon>
        <taxon>Pseudomonadota</taxon>
        <taxon>Gammaproteobacteria</taxon>
        <taxon>Pseudomonadales</taxon>
        <taxon>Pseudomonadaceae</taxon>
        <taxon>Thiopseudomonas</taxon>
    </lineage>
</organism>
<dbReference type="AlphaFoldDB" id="A0A4R6TXZ6"/>
<keyword evidence="2 5" id="KW-0238">DNA-binding</keyword>
<evidence type="ECO:0000256" key="3">
    <source>
        <dbReference type="ARBA" id="ARBA00023163"/>
    </source>
</evidence>
<dbReference type="SMART" id="SM00422">
    <property type="entry name" value="HTH_MERR"/>
    <property type="match status" value="1"/>
</dbReference>
<dbReference type="CDD" id="cd00592">
    <property type="entry name" value="HTH_MerR-like"/>
    <property type="match status" value="1"/>
</dbReference>
<dbReference type="InterPro" id="IPR047057">
    <property type="entry name" value="MerR_fam"/>
</dbReference>
<protein>
    <submittedName>
        <fullName evidence="5">DNA-binding transcriptional MerR regulator</fullName>
    </submittedName>
</protein>
<dbReference type="InterPro" id="IPR009061">
    <property type="entry name" value="DNA-bd_dom_put_sf"/>
</dbReference>
<keyword evidence="3" id="KW-0804">Transcription</keyword>
<dbReference type="PROSITE" id="PS00552">
    <property type="entry name" value="HTH_MERR_1"/>
    <property type="match status" value="1"/>
</dbReference>
<gene>
    <name evidence="5" type="ORF">DFQ45_10833</name>
</gene>
<accession>A0A4R6TXZ6</accession>
<sequence>MDAAFTRDGCFPIGELSQRTGVNSITLRAWERRHGLLKPARTAKGHRLYGQADVERVLQTLALIERGVPLRKIRPLLGSDAPLPAVVQDEETLHLQQQLLAHLEQLEAGRLAETLQELFKQYPASWCRKQVLLPLFGRLAGHGAAAALEALLQAELMRYALRYWPAGGGKKQRGVQVLGGVPTAPWRTLLLALELQEKQQNVQWLPGTFSLQALSQLLALNPQQPLLYCLDGVLNTGQEQQLAELLRAYPQLWLQGTAVELAFAGHERLYSDNRIQGGQC</sequence>
<dbReference type="OrthoDB" id="9800334at2"/>
<reference evidence="5 6" key="1">
    <citation type="submission" date="2019-03" db="EMBL/GenBank/DDBJ databases">
        <title>Genomic Encyclopedia of Type Strains, Phase IV (KMG-IV): sequencing the most valuable type-strain genomes for metagenomic binning, comparative biology and taxonomic classification.</title>
        <authorList>
            <person name="Goeker M."/>
        </authorList>
    </citation>
    <scope>NUCLEOTIDE SEQUENCE [LARGE SCALE GENOMIC DNA]</scope>
    <source>
        <strain evidence="5 6">DSM 28679</strain>
    </source>
</reference>
<dbReference type="RefSeq" id="WP_101495855.1">
    <property type="nucleotide sequence ID" value="NZ_LNJZ01000003.1"/>
</dbReference>
<dbReference type="Gene3D" id="1.10.1660.10">
    <property type="match status" value="1"/>
</dbReference>
<dbReference type="InterPro" id="IPR000551">
    <property type="entry name" value="MerR-type_HTH_dom"/>
</dbReference>
<dbReference type="SUPFAM" id="SSF46955">
    <property type="entry name" value="Putative DNA-binding domain"/>
    <property type="match status" value="1"/>
</dbReference>
<comment type="caution">
    <text evidence="5">The sequence shown here is derived from an EMBL/GenBank/DDBJ whole genome shotgun (WGS) entry which is preliminary data.</text>
</comment>
<evidence type="ECO:0000259" key="4">
    <source>
        <dbReference type="PROSITE" id="PS50937"/>
    </source>
</evidence>
<dbReference type="GO" id="GO:0003677">
    <property type="term" value="F:DNA binding"/>
    <property type="evidence" value="ECO:0007669"/>
    <property type="project" value="UniProtKB-KW"/>
</dbReference>
<dbReference type="PANTHER" id="PTHR30204:SF67">
    <property type="entry name" value="HTH-TYPE TRANSCRIPTIONAL REGULATOR MLRA-RELATED"/>
    <property type="match status" value="1"/>
</dbReference>
<proteinExistence type="predicted"/>
<dbReference type="PROSITE" id="PS50937">
    <property type="entry name" value="HTH_MERR_2"/>
    <property type="match status" value="1"/>
</dbReference>
<keyword evidence="6" id="KW-1185">Reference proteome</keyword>
<evidence type="ECO:0000256" key="1">
    <source>
        <dbReference type="ARBA" id="ARBA00023015"/>
    </source>
</evidence>
<evidence type="ECO:0000313" key="6">
    <source>
        <dbReference type="Proteomes" id="UP000294575"/>
    </source>
</evidence>
<evidence type="ECO:0000313" key="5">
    <source>
        <dbReference type="EMBL" id="TDQ37253.1"/>
    </source>
</evidence>
<dbReference type="GO" id="GO:0003700">
    <property type="term" value="F:DNA-binding transcription factor activity"/>
    <property type="evidence" value="ECO:0007669"/>
    <property type="project" value="InterPro"/>
</dbReference>
<dbReference type="Pfam" id="PF13411">
    <property type="entry name" value="MerR_1"/>
    <property type="match status" value="1"/>
</dbReference>